<dbReference type="Proteomes" id="UP000576225">
    <property type="component" value="Unassembled WGS sequence"/>
</dbReference>
<sequence>MSYNKILTDKQNEIITENAIREAGKFLITMFATQHTPFYCAVAENKAGCITIPKFDITDGAVRSLIHWAGEAAWQIYKNPENKKMPQHIYNKLKDVASQDVADMCKIHLEADIFMLTLNKTLLYSLACDLKNHREMYHRDICEFYKVHNFMLPDGVIRLNEFPEFSKNELKNMVRNFKRKNQAA</sequence>
<protein>
    <submittedName>
        <fullName evidence="1">Uncharacterized protein</fullName>
    </submittedName>
</protein>
<evidence type="ECO:0000313" key="1">
    <source>
        <dbReference type="EMBL" id="NMD89405.1"/>
    </source>
</evidence>
<organism evidence="1 2">
    <name type="scientific">Victivallis vadensis</name>
    <dbReference type="NCBI Taxonomy" id="172901"/>
    <lineage>
        <taxon>Bacteria</taxon>
        <taxon>Pseudomonadati</taxon>
        <taxon>Lentisphaerota</taxon>
        <taxon>Lentisphaeria</taxon>
        <taxon>Victivallales</taxon>
        <taxon>Victivallaceae</taxon>
        <taxon>Victivallis</taxon>
    </lineage>
</organism>
<proteinExistence type="predicted"/>
<reference evidence="1 2" key="1">
    <citation type="submission" date="2020-04" db="EMBL/GenBank/DDBJ databases">
        <authorList>
            <person name="Hitch T.C.A."/>
            <person name="Wylensek D."/>
            <person name="Clavel T."/>
        </authorList>
    </citation>
    <scope>NUCLEOTIDE SEQUENCE [LARGE SCALE GENOMIC DNA]</scope>
    <source>
        <strain evidence="1 2">COR2-253-APC-1A</strain>
    </source>
</reference>
<evidence type="ECO:0000313" key="2">
    <source>
        <dbReference type="Proteomes" id="UP000576225"/>
    </source>
</evidence>
<dbReference type="AlphaFoldDB" id="A0A848B0M2"/>
<name>A0A848B0M2_9BACT</name>
<accession>A0A848B0M2</accession>
<gene>
    <name evidence="1" type="ORF">HF882_22730</name>
</gene>
<dbReference type="EMBL" id="JABAEW010000118">
    <property type="protein sequence ID" value="NMD89405.1"/>
    <property type="molecule type" value="Genomic_DNA"/>
</dbReference>
<comment type="caution">
    <text evidence="1">The sequence shown here is derived from an EMBL/GenBank/DDBJ whole genome shotgun (WGS) entry which is preliminary data.</text>
</comment>
<dbReference type="RefSeq" id="WP_168964299.1">
    <property type="nucleotide sequence ID" value="NZ_JABAEW010000118.1"/>
</dbReference>